<accession>A0A7R6PNT7</accession>
<evidence type="ECO:0000256" key="1">
    <source>
        <dbReference type="SAM" id="Coils"/>
    </source>
</evidence>
<dbReference type="Proteomes" id="UP000595564">
    <property type="component" value="Chromosome"/>
</dbReference>
<keyword evidence="1" id="KW-0175">Coiled coil</keyword>
<feature type="compositionally biased region" description="Polar residues" evidence="2">
    <location>
        <begin position="210"/>
        <end position="222"/>
    </location>
</feature>
<name>A0A7R6PNT7_9BACT</name>
<evidence type="ECO:0000313" key="4">
    <source>
        <dbReference type="Proteomes" id="UP000595564"/>
    </source>
</evidence>
<dbReference type="AlphaFoldDB" id="A0A7R6PNT7"/>
<feature type="coiled-coil region" evidence="1">
    <location>
        <begin position="248"/>
        <end position="275"/>
    </location>
</feature>
<protein>
    <submittedName>
        <fullName evidence="3">Uncharacterized protein</fullName>
    </submittedName>
</protein>
<dbReference type="EMBL" id="AP017470">
    <property type="protein sequence ID" value="BBB33472.1"/>
    <property type="molecule type" value="Genomic_DNA"/>
</dbReference>
<reference evidence="3 4" key="1">
    <citation type="journal article" date="2012" name="Extremophiles">
        <title>Thermotomaculum hydrothermale gen. nov., sp. nov., a novel heterotrophic thermophile within the phylum Acidobacteria from a deep-sea hydrothermal vent chimney in the Southern Okinawa Trough.</title>
        <authorList>
            <person name="Izumi H."/>
            <person name="Nunoura T."/>
            <person name="Miyazaki M."/>
            <person name="Mino S."/>
            <person name="Toki T."/>
            <person name="Takai K."/>
            <person name="Sako Y."/>
            <person name="Sawabe T."/>
            <person name="Nakagawa S."/>
        </authorList>
    </citation>
    <scope>NUCLEOTIDE SEQUENCE [LARGE SCALE GENOMIC DNA]</scope>
    <source>
        <strain evidence="3 4">AC55</strain>
    </source>
</reference>
<keyword evidence="4" id="KW-1185">Reference proteome</keyword>
<sequence>MRKILFYLLVIFFTSIFSFSATVDFKIDTIEKTDKGFLIKGTVTGSDLNSGGIPEKDTVTINAEIPTGANFSYPAFAEWYSIRDGKLGAGKRLLTDEEVKGINVKVISIFSAVLRPPNVWYNYGGLGNWEKKAPPEVTVNFSGYIPSEYAGKTVRIHAILQHVVGGPYANWPGITYANKAIEITLPSSGTVSGNSGFSSPIGLSGSLPSNDNQGNITPSTKTIPPKKENPCKKYLDEMKKYGINENSIDSLEEKIVRIKEEIKEEQKIISKLKKERDKVITGKTFSSVYKSIGEDIERTKKLGQIGTNANLVLGELDDNVKLHRLDSIIEARKRAIKEAKDKINSIRYQIRLIYKYRACKEANK</sequence>
<gene>
    <name evidence="3" type="ORF">TTHT_2032</name>
</gene>
<feature type="region of interest" description="Disordered" evidence="2">
    <location>
        <begin position="207"/>
        <end position="229"/>
    </location>
</feature>
<proteinExistence type="predicted"/>
<organism evidence="3 4">
    <name type="scientific">Thermotomaculum hydrothermale</name>
    <dbReference type="NCBI Taxonomy" id="981385"/>
    <lineage>
        <taxon>Bacteria</taxon>
        <taxon>Pseudomonadati</taxon>
        <taxon>Acidobacteriota</taxon>
        <taxon>Holophagae</taxon>
        <taxon>Thermotomaculales</taxon>
        <taxon>Thermotomaculaceae</taxon>
        <taxon>Thermotomaculum</taxon>
    </lineage>
</organism>
<dbReference type="KEGG" id="thyd:TTHT_2032"/>
<evidence type="ECO:0000256" key="2">
    <source>
        <dbReference type="SAM" id="MobiDB-lite"/>
    </source>
</evidence>
<evidence type="ECO:0000313" key="3">
    <source>
        <dbReference type="EMBL" id="BBB33472.1"/>
    </source>
</evidence>
<dbReference type="RefSeq" id="WP_201327782.1">
    <property type="nucleotide sequence ID" value="NZ_AP017470.1"/>
</dbReference>